<dbReference type="GO" id="GO:0030976">
    <property type="term" value="F:thiamine pyrophosphate binding"/>
    <property type="evidence" value="ECO:0007669"/>
    <property type="project" value="InterPro"/>
</dbReference>
<dbReference type="OrthoDB" id="9803617at2"/>
<evidence type="ECO:0000256" key="4">
    <source>
        <dbReference type="ARBA" id="ARBA00023002"/>
    </source>
</evidence>
<dbReference type="GO" id="GO:0016625">
    <property type="term" value="F:oxidoreductase activity, acting on the aldehyde or oxo group of donors, iron-sulfur protein as acceptor"/>
    <property type="evidence" value="ECO:0007669"/>
    <property type="project" value="UniProtKB-ARBA"/>
</dbReference>
<dbReference type="Pfam" id="PF02775">
    <property type="entry name" value="TPP_enzyme_C"/>
    <property type="match status" value="1"/>
</dbReference>
<dbReference type="NCBIfam" id="NF009588">
    <property type="entry name" value="PRK13029.1"/>
    <property type="match status" value="1"/>
</dbReference>
<dbReference type="InterPro" id="IPR009014">
    <property type="entry name" value="Transketo_C/PFOR_II"/>
</dbReference>
<dbReference type="Pfam" id="PF20169">
    <property type="entry name" value="DUF6537"/>
    <property type="match status" value="1"/>
</dbReference>
<dbReference type="CDD" id="cd02008">
    <property type="entry name" value="TPP_IOR_alpha"/>
    <property type="match status" value="1"/>
</dbReference>
<keyword evidence="11" id="KW-1185">Reference proteome</keyword>
<proteinExistence type="predicted"/>
<keyword evidence="2" id="KW-0004">4Fe-4S</keyword>
<sequence>MSDKEARPSLADRYLLEAGTVHLTGIQALARLPIDARRADRRAGRRTAAFVSGYEGSPLGGYDLELERQRALLDEYDVVFRPGVNEELAATAVQGTQLAPTYPDRRVDGVIGFWYGKAPGLDRATDALRHANLMGTHPDGGAVAFVGDDPAAKSSTVPSASEALLADLGMPVLYPADPQDVLDLGLHAVALSRASGLWVAMKIATNVADASGRVEVHPERVVPVPVPGENGGEPYRHHLEIRMLGPALDGMERTREGVRLDVARRYVALNGLNRIVGGAPGDRIGIVAAGKTFLDLRQALRTLGLDDAELARRGVRLLRLAVLHPIEPEIIARFAAGLREIIVVEEKRPLIETAIKDLLYGRPDAPAVRGKRNPDGTALFPGTGELDADLIAGRLAPVLAGLGDFPSVRAWLDEGGRAGRVRRRVSLPLLPRMPYFCSGCPHNSSTTRIPEGSLVGGGIGCHAMVLLMDRRQVGEVTGLTQMGGEGAHWIGMAPFVERGHLLQNLGDGTFHHSGSLAIRAAVAAGVNVTFKLLHNSVVAMTGGQLPAGVMPLPEIVRSLLAEGVKRIIITTDDVRRYRRAGLPRGVEVWSRDRLVEAQETLAKVPGVTVLIHDQECATELRRRRKRGLAPEPAEHVMINERVCEGCGDCGAKSNCLSVQPVETEFGRKTRIHQPSCNKDFSCVAGDCPAFLTVVPASGTRGRRTVRESPLLKDLKELADPALLPAPPRLTPAEEHTTRITGVGGTGVVTVSQVLGVAATLAGRYVRALDQTGLAQKGGAVVSDIKIGDRPVEQSNKAAAGGCDLYLVCDLLVGASPRNLEATDPGRTIAVVSTTKVPTGQMVVDPGTTFPDVAEITDGIRKATRGEHAVFLDARELAEAAFGDDQYANVLLLGAAYQVGALPLPAEAIEEALRLNGVRVEANLRAFRLGRLAVADPERIAPLTAAKEEPVRRAAAEWPADVPPVAAEPGSELERLVRIRVPDLVAYQDAAYARRYAEVVERVRRVEAERMPGSTALAEAVARNLYKLMAYKDEYEVARLSLDPELAATVRARFGDGARVHYRLHPPTLRALGLRRKLSLGRWFRPALALLVRLRRLRGTPFDPFGRAHVRRVERELITEYLGVVDELLAGLTPGTHETAVRIAELPDLVRGYEQVKLDNVARYRARLAELTAEFASLRAKVRSGE</sequence>
<evidence type="ECO:0000256" key="3">
    <source>
        <dbReference type="ARBA" id="ARBA00022982"/>
    </source>
</evidence>
<accession>A0A543J2I2</accession>
<evidence type="ECO:0000313" key="10">
    <source>
        <dbReference type="EMBL" id="TQM77008.1"/>
    </source>
</evidence>
<dbReference type="Gene3D" id="3.40.50.970">
    <property type="match status" value="1"/>
</dbReference>
<keyword evidence="10" id="KW-0670">Pyruvate</keyword>
<keyword evidence="3" id="KW-0249">Electron transport</keyword>
<dbReference type="Gene3D" id="3.40.920.10">
    <property type="entry name" value="Pyruvate-ferredoxin oxidoreductase, PFOR, domain III"/>
    <property type="match status" value="1"/>
</dbReference>
<dbReference type="InterPro" id="IPR019752">
    <property type="entry name" value="Pyrv/ketoisovalerate_OxRed_cat"/>
</dbReference>
<dbReference type="EMBL" id="VFPQ01000001">
    <property type="protein sequence ID" value="TQM77008.1"/>
    <property type="molecule type" value="Genomic_DNA"/>
</dbReference>
<dbReference type="RefSeq" id="WP_142260803.1">
    <property type="nucleotide sequence ID" value="NZ_BMPV01000009.1"/>
</dbReference>
<dbReference type="GO" id="GO:0045333">
    <property type="term" value="P:cellular respiration"/>
    <property type="evidence" value="ECO:0007669"/>
    <property type="project" value="UniProtKB-ARBA"/>
</dbReference>
<evidence type="ECO:0000256" key="5">
    <source>
        <dbReference type="ARBA" id="ARBA00023004"/>
    </source>
</evidence>
<evidence type="ECO:0000256" key="6">
    <source>
        <dbReference type="ARBA" id="ARBA00023014"/>
    </source>
</evidence>
<dbReference type="GO" id="GO:0051539">
    <property type="term" value="F:4 iron, 4 sulfur cluster binding"/>
    <property type="evidence" value="ECO:0007669"/>
    <property type="project" value="UniProtKB-KW"/>
</dbReference>
<dbReference type="PANTHER" id="PTHR48084">
    <property type="entry name" value="2-OXOGLUTARATE OXIDOREDUCTASE SUBUNIT KORB-RELATED"/>
    <property type="match status" value="1"/>
</dbReference>
<dbReference type="Proteomes" id="UP000319213">
    <property type="component" value="Unassembled WGS sequence"/>
</dbReference>
<dbReference type="SUPFAM" id="SSF53323">
    <property type="entry name" value="Pyruvate-ferredoxin oxidoreductase, PFOR, domain III"/>
    <property type="match status" value="1"/>
</dbReference>
<dbReference type="CDD" id="cd07034">
    <property type="entry name" value="TPP_PYR_PFOR_IOR-alpha_like"/>
    <property type="match status" value="1"/>
</dbReference>
<comment type="caution">
    <text evidence="10">The sequence shown here is derived from an EMBL/GenBank/DDBJ whole genome shotgun (WGS) entry which is preliminary data.</text>
</comment>
<dbReference type="Pfam" id="PF01558">
    <property type="entry name" value="POR"/>
    <property type="match status" value="1"/>
</dbReference>
<keyword evidence="5" id="KW-0408">Iron</keyword>
<dbReference type="InterPro" id="IPR011766">
    <property type="entry name" value="TPP_enzyme_TPP-bd"/>
</dbReference>
<dbReference type="InterPro" id="IPR046667">
    <property type="entry name" value="DUF6537"/>
</dbReference>
<dbReference type="InterPro" id="IPR029061">
    <property type="entry name" value="THDP-binding"/>
</dbReference>
<name>A0A543J2I2_9ACTN</name>
<keyword evidence="4" id="KW-0560">Oxidoreductase</keyword>
<dbReference type="SUPFAM" id="SSF52518">
    <property type="entry name" value="Thiamin diphosphate-binding fold (THDP-binding)"/>
    <property type="match status" value="2"/>
</dbReference>
<dbReference type="SUPFAM" id="SSF52922">
    <property type="entry name" value="TK C-terminal domain-like"/>
    <property type="match status" value="1"/>
</dbReference>
<keyword evidence="1" id="KW-0813">Transport</keyword>
<evidence type="ECO:0000259" key="9">
    <source>
        <dbReference type="Pfam" id="PF20169"/>
    </source>
</evidence>
<protein>
    <submittedName>
        <fullName evidence="10">Indolepyruvate ferredoxin oxidoreductase</fullName>
    </submittedName>
</protein>
<dbReference type="InterPro" id="IPR051457">
    <property type="entry name" value="2-oxoacid:Fd_oxidoreductase"/>
</dbReference>
<evidence type="ECO:0000313" key="11">
    <source>
        <dbReference type="Proteomes" id="UP000319213"/>
    </source>
</evidence>
<organism evidence="10 11">
    <name type="scientific">Thermopolyspora flexuosa</name>
    <dbReference type="NCBI Taxonomy" id="103836"/>
    <lineage>
        <taxon>Bacteria</taxon>
        <taxon>Bacillati</taxon>
        <taxon>Actinomycetota</taxon>
        <taxon>Actinomycetes</taxon>
        <taxon>Streptosporangiales</taxon>
        <taxon>Streptosporangiaceae</taxon>
        <taxon>Thermopolyspora</taxon>
    </lineage>
</organism>
<feature type="domain" description="DUF6537" evidence="9">
    <location>
        <begin position="973"/>
        <end position="1168"/>
    </location>
</feature>
<feature type="domain" description="Pyruvate/ketoisovalerate oxidoreductase catalytic" evidence="7">
    <location>
        <begin position="743"/>
        <end position="930"/>
    </location>
</feature>
<keyword evidence="2" id="KW-0479">Metal-binding</keyword>
<feature type="domain" description="Thiamine pyrophosphate enzyme TPP-binding" evidence="8">
    <location>
        <begin position="458"/>
        <end position="544"/>
    </location>
</feature>
<keyword evidence="6" id="KW-0411">Iron-sulfur</keyword>
<evidence type="ECO:0000259" key="7">
    <source>
        <dbReference type="Pfam" id="PF01558"/>
    </source>
</evidence>
<gene>
    <name evidence="10" type="ORF">FHX40_3760</name>
</gene>
<dbReference type="AlphaFoldDB" id="A0A543J2I2"/>
<dbReference type="InterPro" id="IPR002869">
    <property type="entry name" value="Pyrv_flavodox_OxRed_cen"/>
</dbReference>
<dbReference type="PANTHER" id="PTHR48084:SF3">
    <property type="entry name" value="SUBUNIT OF PYRUVATE:FLAVODOXIN OXIDOREDUCTASE"/>
    <property type="match status" value="1"/>
</dbReference>
<reference evidence="10 11" key="1">
    <citation type="submission" date="2019-06" db="EMBL/GenBank/DDBJ databases">
        <title>Sequencing the genomes of 1000 actinobacteria strains.</title>
        <authorList>
            <person name="Klenk H.-P."/>
        </authorList>
    </citation>
    <scope>NUCLEOTIDE SEQUENCE [LARGE SCALE GENOMIC DNA]</scope>
    <source>
        <strain evidence="10 11">DSM 43186</strain>
    </source>
</reference>
<dbReference type="GO" id="GO:0000287">
    <property type="term" value="F:magnesium ion binding"/>
    <property type="evidence" value="ECO:0007669"/>
    <property type="project" value="UniProtKB-ARBA"/>
</dbReference>
<evidence type="ECO:0000256" key="1">
    <source>
        <dbReference type="ARBA" id="ARBA00022448"/>
    </source>
</evidence>
<evidence type="ECO:0000256" key="2">
    <source>
        <dbReference type="ARBA" id="ARBA00022485"/>
    </source>
</evidence>
<evidence type="ECO:0000259" key="8">
    <source>
        <dbReference type="Pfam" id="PF02775"/>
    </source>
</evidence>
<dbReference type="InterPro" id="IPR002880">
    <property type="entry name" value="Pyrv_Fd/Flavodoxin_OxRdtase_N"/>
</dbReference>
<dbReference type="NCBIfam" id="NF009589">
    <property type="entry name" value="PRK13030.1"/>
    <property type="match status" value="1"/>
</dbReference>